<name>A0A316V6V6_9BASI</name>
<dbReference type="PANTHER" id="PTHR33840">
    <property type="match status" value="1"/>
</dbReference>
<sequence length="276" mass="30566">MTTVQDPLPEGHDNVHVPYTRRAPQRIIILCDGTWQKRGAVDSVFTSTGISTATNTTWFTNVALLSQCILPNAAVTDSDAPPMPQTVFYQDGIGATPYIFQRLFEGATGTSLDLKVMEAYSFIVDNYQEGDELFFFGFSRGAYTARTLAAFVNYIGILSKQERSTSLNTLWHAFNNRNPSDPSTITKAEETVFQELNRWPSANAMFSAMNNSKIQLASIPDAKDEQKADESMEQTVDPSIVQPATIPIQAEYVESEEAIIKRSPQILPPKIEIVGV</sequence>
<accession>A0A316V6V6</accession>
<protein>
    <recommendedName>
        <fullName evidence="1">T6SS Phospholipase effector Tle1-like catalytic domain-containing protein</fullName>
    </recommendedName>
</protein>
<feature type="domain" description="T6SS Phospholipase effector Tle1-like catalytic" evidence="1">
    <location>
        <begin position="26"/>
        <end position="200"/>
    </location>
</feature>
<dbReference type="Pfam" id="PF09994">
    <property type="entry name" value="T6SS_Tle1-like_cat"/>
    <property type="match status" value="1"/>
</dbReference>
<dbReference type="InterPro" id="IPR018712">
    <property type="entry name" value="Tle1-like_cat"/>
</dbReference>
<dbReference type="PANTHER" id="PTHR33840:SF1">
    <property type="entry name" value="TLE1 PHOSPHOLIPASE DOMAIN-CONTAINING PROTEIN"/>
    <property type="match status" value="1"/>
</dbReference>
<dbReference type="OrthoDB" id="3057168at2759"/>
<dbReference type="AlphaFoldDB" id="A0A316V6V6"/>
<dbReference type="RefSeq" id="XP_025352235.1">
    <property type="nucleotide sequence ID" value="XM_025501143.1"/>
</dbReference>
<reference evidence="2 3" key="1">
    <citation type="journal article" date="2018" name="Mol. Biol. Evol.">
        <title>Broad Genomic Sampling Reveals a Smut Pathogenic Ancestry of the Fungal Clade Ustilaginomycotina.</title>
        <authorList>
            <person name="Kijpornyongpan T."/>
            <person name="Mondo S.J."/>
            <person name="Barry K."/>
            <person name="Sandor L."/>
            <person name="Lee J."/>
            <person name="Lipzen A."/>
            <person name="Pangilinan J."/>
            <person name="LaButti K."/>
            <person name="Hainaut M."/>
            <person name="Henrissat B."/>
            <person name="Grigoriev I.V."/>
            <person name="Spatafora J.W."/>
            <person name="Aime M.C."/>
        </authorList>
    </citation>
    <scope>NUCLEOTIDE SEQUENCE [LARGE SCALE GENOMIC DNA]</scope>
    <source>
        <strain evidence="2 3">MCA 3882</strain>
    </source>
</reference>
<dbReference type="GeneID" id="37022924"/>
<dbReference type="Proteomes" id="UP000245771">
    <property type="component" value="Unassembled WGS sequence"/>
</dbReference>
<dbReference type="InParanoid" id="A0A316V6V6"/>
<evidence type="ECO:0000313" key="2">
    <source>
        <dbReference type="EMBL" id="PWN31933.1"/>
    </source>
</evidence>
<keyword evidence="3" id="KW-1185">Reference proteome</keyword>
<dbReference type="EMBL" id="KZ819606">
    <property type="protein sequence ID" value="PWN31933.1"/>
    <property type="molecule type" value="Genomic_DNA"/>
</dbReference>
<proteinExistence type="predicted"/>
<dbReference type="STRING" id="1280837.A0A316V6V6"/>
<gene>
    <name evidence="2" type="ORF">FA14DRAFT_181855</name>
</gene>
<evidence type="ECO:0000259" key="1">
    <source>
        <dbReference type="Pfam" id="PF09994"/>
    </source>
</evidence>
<evidence type="ECO:0000313" key="3">
    <source>
        <dbReference type="Proteomes" id="UP000245771"/>
    </source>
</evidence>
<organism evidence="2 3">
    <name type="scientific">Meira miltonrushii</name>
    <dbReference type="NCBI Taxonomy" id="1280837"/>
    <lineage>
        <taxon>Eukaryota</taxon>
        <taxon>Fungi</taxon>
        <taxon>Dikarya</taxon>
        <taxon>Basidiomycota</taxon>
        <taxon>Ustilaginomycotina</taxon>
        <taxon>Exobasidiomycetes</taxon>
        <taxon>Exobasidiales</taxon>
        <taxon>Brachybasidiaceae</taxon>
        <taxon>Meira</taxon>
    </lineage>
</organism>